<keyword evidence="2" id="KW-0723">Serine/threonine-protein kinase</keyword>
<keyword evidence="5 11" id="KW-0418">Kinase</keyword>
<dbReference type="Gene3D" id="1.10.510.10">
    <property type="entry name" value="Transferase(Phosphotransferase) domain 1"/>
    <property type="match status" value="1"/>
</dbReference>
<keyword evidence="3 11" id="KW-0808">Transferase</keyword>
<evidence type="ECO:0000256" key="4">
    <source>
        <dbReference type="ARBA" id="ARBA00022741"/>
    </source>
</evidence>
<evidence type="ECO:0000313" key="12">
    <source>
        <dbReference type="Proteomes" id="UP001422074"/>
    </source>
</evidence>
<feature type="transmembrane region" description="Helical" evidence="9">
    <location>
        <begin position="395"/>
        <end position="416"/>
    </location>
</feature>
<feature type="compositionally biased region" description="Low complexity" evidence="8">
    <location>
        <begin position="421"/>
        <end position="438"/>
    </location>
</feature>
<dbReference type="InterPro" id="IPR011009">
    <property type="entry name" value="Kinase-like_dom_sf"/>
</dbReference>
<feature type="binding site" evidence="7">
    <location>
        <position position="57"/>
    </location>
    <ligand>
        <name>ATP</name>
        <dbReference type="ChEBI" id="CHEBI:30616"/>
    </ligand>
</feature>
<evidence type="ECO:0000256" key="5">
    <source>
        <dbReference type="ARBA" id="ARBA00022777"/>
    </source>
</evidence>
<dbReference type="Pfam" id="PF00069">
    <property type="entry name" value="Pkinase"/>
    <property type="match status" value="1"/>
</dbReference>
<gene>
    <name evidence="11" type="ORF">ABCQ75_06935</name>
</gene>
<dbReference type="Proteomes" id="UP001422074">
    <property type="component" value="Unassembled WGS sequence"/>
</dbReference>
<evidence type="ECO:0000256" key="7">
    <source>
        <dbReference type="PROSITE-ProRule" id="PRU10141"/>
    </source>
</evidence>
<keyword evidence="9" id="KW-0812">Transmembrane</keyword>
<dbReference type="PROSITE" id="PS00108">
    <property type="entry name" value="PROTEIN_KINASE_ST"/>
    <property type="match status" value="1"/>
</dbReference>
<dbReference type="PANTHER" id="PTHR43289:SF6">
    <property type="entry name" value="SERINE_THREONINE-PROTEIN KINASE NEKL-3"/>
    <property type="match status" value="1"/>
</dbReference>
<feature type="compositionally biased region" description="Low complexity" evidence="8">
    <location>
        <begin position="367"/>
        <end position="380"/>
    </location>
</feature>
<dbReference type="CDD" id="cd14014">
    <property type="entry name" value="STKc_PknB_like"/>
    <property type="match status" value="1"/>
</dbReference>
<keyword evidence="12" id="KW-1185">Reference proteome</keyword>
<comment type="caution">
    <text evidence="11">The sequence shown here is derived from an EMBL/GenBank/DDBJ whole genome shotgun (WGS) entry which is preliminary data.</text>
</comment>
<dbReference type="SUPFAM" id="SSF56112">
    <property type="entry name" value="Protein kinase-like (PK-like)"/>
    <property type="match status" value="1"/>
</dbReference>
<sequence>MAGNDGGENSARTRGTGGAGAGLLAGRYRLLEPLGHGGMATVHRARDELLGRDVAVKAFRADPQDPRAADRRRTEMEVLASLAHPGLVSLFDAGFASGGDGPVEYLVMEYVPGSDLHARLAGGPIAPGLVRRLGAEVAAALEFIHSRGIVHRDVKPANILLPEGWDAGRAGAKLADFGIARLADAAGLTLPNTTLGTAAYLSPEQALGRDVGPATDVYALGLVLLEALTGVREYPGAAVEAAAARLSRPPRVPEGLGAPWAGLLAAMTAADPADRPDTAAVLRALRHDADPTLPLPASGGAVARDAAGSLLPHPTPGQLTNATLPAVPLGGLGERTASGAVPGTKARGSAVPETERAPQRAVPGTKAPGRAGGRSASGAVPPAPRRAPRSARRRTLWIAGASAAALAGLALVVALASGSLTPTPAAPSAPAGPALQGPAEEHMRQLEESVQP</sequence>
<protein>
    <recommendedName>
        <fullName evidence="1">non-specific serine/threonine protein kinase</fullName>
        <ecNumber evidence="1">2.7.11.1</ecNumber>
    </recommendedName>
</protein>
<feature type="region of interest" description="Disordered" evidence="8">
    <location>
        <begin position="326"/>
        <end position="391"/>
    </location>
</feature>
<dbReference type="SMART" id="SM00220">
    <property type="entry name" value="S_TKc"/>
    <property type="match status" value="1"/>
</dbReference>
<evidence type="ECO:0000256" key="9">
    <source>
        <dbReference type="SAM" id="Phobius"/>
    </source>
</evidence>
<keyword evidence="6 7" id="KW-0067">ATP-binding</keyword>
<dbReference type="EC" id="2.7.11.1" evidence="1"/>
<feature type="domain" description="Protein kinase" evidence="10">
    <location>
        <begin position="28"/>
        <end position="293"/>
    </location>
</feature>
<evidence type="ECO:0000313" key="11">
    <source>
        <dbReference type="EMBL" id="MEN2744274.1"/>
    </source>
</evidence>
<feature type="compositionally biased region" description="Basic and acidic residues" evidence="8">
    <location>
        <begin position="439"/>
        <end position="452"/>
    </location>
</feature>
<dbReference type="InterPro" id="IPR000719">
    <property type="entry name" value="Prot_kinase_dom"/>
</dbReference>
<reference evidence="11 12" key="1">
    <citation type="submission" date="2024-05" db="EMBL/GenBank/DDBJ databases">
        <title>Sinomonas sp. nov., isolated from a waste landfill.</title>
        <authorList>
            <person name="Zhao Y."/>
        </authorList>
    </citation>
    <scope>NUCLEOTIDE SEQUENCE [LARGE SCALE GENOMIC DNA]</scope>
    <source>
        <strain evidence="11 12">CCTCC AB2014300</strain>
    </source>
</reference>
<name>A0ABU9X098_9MICC</name>
<evidence type="ECO:0000256" key="8">
    <source>
        <dbReference type="SAM" id="MobiDB-lite"/>
    </source>
</evidence>
<keyword evidence="9" id="KW-0472">Membrane</keyword>
<keyword evidence="9" id="KW-1133">Transmembrane helix</keyword>
<dbReference type="EMBL" id="JBDFRB010000004">
    <property type="protein sequence ID" value="MEN2744274.1"/>
    <property type="molecule type" value="Genomic_DNA"/>
</dbReference>
<evidence type="ECO:0000256" key="1">
    <source>
        <dbReference type="ARBA" id="ARBA00012513"/>
    </source>
</evidence>
<feature type="region of interest" description="Disordered" evidence="8">
    <location>
        <begin position="421"/>
        <end position="452"/>
    </location>
</feature>
<accession>A0ABU9X098</accession>
<keyword evidence="4 7" id="KW-0547">Nucleotide-binding</keyword>
<dbReference type="PROSITE" id="PS00107">
    <property type="entry name" value="PROTEIN_KINASE_ATP"/>
    <property type="match status" value="1"/>
</dbReference>
<dbReference type="Gene3D" id="3.30.200.20">
    <property type="entry name" value="Phosphorylase Kinase, domain 1"/>
    <property type="match status" value="1"/>
</dbReference>
<dbReference type="PROSITE" id="PS50011">
    <property type="entry name" value="PROTEIN_KINASE_DOM"/>
    <property type="match status" value="1"/>
</dbReference>
<organism evidence="11 12">
    <name type="scientific">Sinomonas halotolerans</name>
    <dbReference type="NCBI Taxonomy" id="1644133"/>
    <lineage>
        <taxon>Bacteria</taxon>
        <taxon>Bacillati</taxon>
        <taxon>Actinomycetota</taxon>
        <taxon>Actinomycetes</taxon>
        <taxon>Micrococcales</taxon>
        <taxon>Micrococcaceae</taxon>
        <taxon>Sinomonas</taxon>
    </lineage>
</organism>
<dbReference type="RefSeq" id="WP_345884193.1">
    <property type="nucleotide sequence ID" value="NZ_JBDFRB010000004.1"/>
</dbReference>
<evidence type="ECO:0000256" key="6">
    <source>
        <dbReference type="ARBA" id="ARBA00022840"/>
    </source>
</evidence>
<dbReference type="PANTHER" id="PTHR43289">
    <property type="entry name" value="MITOGEN-ACTIVATED PROTEIN KINASE KINASE KINASE 20-RELATED"/>
    <property type="match status" value="1"/>
</dbReference>
<evidence type="ECO:0000259" key="10">
    <source>
        <dbReference type="PROSITE" id="PS50011"/>
    </source>
</evidence>
<dbReference type="InterPro" id="IPR017441">
    <property type="entry name" value="Protein_kinase_ATP_BS"/>
</dbReference>
<dbReference type="GO" id="GO:0004674">
    <property type="term" value="F:protein serine/threonine kinase activity"/>
    <property type="evidence" value="ECO:0007669"/>
    <property type="project" value="UniProtKB-EC"/>
</dbReference>
<evidence type="ECO:0000256" key="2">
    <source>
        <dbReference type="ARBA" id="ARBA00022527"/>
    </source>
</evidence>
<proteinExistence type="predicted"/>
<evidence type="ECO:0000256" key="3">
    <source>
        <dbReference type="ARBA" id="ARBA00022679"/>
    </source>
</evidence>
<dbReference type="InterPro" id="IPR008271">
    <property type="entry name" value="Ser/Thr_kinase_AS"/>
</dbReference>